<name>A0A0A1U8G6_ENTIV</name>
<dbReference type="VEuPathDB" id="AmoebaDB:EIN_151270"/>
<dbReference type="PROSITE" id="PS50085">
    <property type="entry name" value="RAPGAP"/>
    <property type="match status" value="1"/>
</dbReference>
<dbReference type="OrthoDB" id="2499658at2759"/>
<evidence type="ECO:0000256" key="2">
    <source>
        <dbReference type="SAM" id="MobiDB-lite"/>
    </source>
</evidence>
<dbReference type="InterPro" id="IPR035974">
    <property type="entry name" value="Rap/Ran-GAP_sf"/>
</dbReference>
<feature type="compositionally biased region" description="Polar residues" evidence="2">
    <location>
        <begin position="88"/>
        <end position="108"/>
    </location>
</feature>
<dbReference type="GO" id="GO:0051056">
    <property type="term" value="P:regulation of small GTPase mediated signal transduction"/>
    <property type="evidence" value="ECO:0007669"/>
    <property type="project" value="InterPro"/>
</dbReference>
<feature type="region of interest" description="Disordered" evidence="2">
    <location>
        <begin position="1"/>
        <end position="195"/>
    </location>
</feature>
<reference evidence="4 5" key="1">
    <citation type="submission" date="2012-10" db="EMBL/GenBank/DDBJ databases">
        <authorList>
            <person name="Zafar N."/>
            <person name="Inman J."/>
            <person name="Hall N."/>
            <person name="Lorenzi H."/>
            <person name="Caler E."/>
        </authorList>
    </citation>
    <scope>NUCLEOTIDE SEQUENCE [LARGE SCALE GENOMIC DNA]</scope>
    <source>
        <strain evidence="4 5">IP1</strain>
    </source>
</reference>
<dbReference type="InterPro" id="IPR050989">
    <property type="entry name" value="Rap1_Ran_GAP"/>
</dbReference>
<feature type="compositionally biased region" description="Pro residues" evidence="2">
    <location>
        <begin position="65"/>
        <end position="75"/>
    </location>
</feature>
<evidence type="ECO:0000259" key="3">
    <source>
        <dbReference type="PROSITE" id="PS50085"/>
    </source>
</evidence>
<dbReference type="AlphaFoldDB" id="A0A0A1U8G6"/>
<accession>A0A0A1U8G6</accession>
<keyword evidence="5" id="KW-1185">Reference proteome</keyword>
<dbReference type="PANTHER" id="PTHR15711:SF22">
    <property type="entry name" value="RAP-GAP DOMAIN-CONTAINING PROTEIN"/>
    <property type="match status" value="1"/>
</dbReference>
<sequence length="675" mass="76388">MSEEPPILPLPSLEYSQPKSPRKTVTDRLFGDQQQNTKLQAHMSLDATGERYLKQPPSPHHMKYPPKPPTIPPKPLAYKKPWNPAKVSGSTSPNVSNQQSPERLSNGTPVPQHKPPPPPKPIHKEQNLTNPPIQRTNPPSVTSQPVTQPQTSVMVQNINVAPSYPSDQQQAFRGGYNSAPASTQSPQSIQSPQNVQLENCTQVKDVQKKDKKDDKKEKKKVFGIFKKKDKHADEDFVISEPTGFSQILSIKPDSKSENPLVKYDGKTERAMIPLNPPITLLNKRTIKSPEEYFELVTEMHNSQLLFDEWSSPVVPVEKWEMKYAEGWETRAVITNDCVKEGYCIEIGRGAATNSTDLKEYLIVDITSDFCFFERYVKGNPQAEHYTLTDEPTVLSVIPGVNNGFRRGIVMSKRGNIRCLIPNEIVKMKEFKPAFPDLTKGVFSKVVDVDKFEKEVARYENMAAITHYKFGVLYCQKDQTNEDDMFGNTTPVPAFYKFLDLLADKVTLQGFDKYRGGLDVKSGSTGAYSYFTQYLCYEIMFHVSTLLPEQPGDLQRVEKKRHIGNDVIVFIFKEAGNDSNKFNPMCLTSQFNHVFIVVQPDTNTEDNEGYTINVGCKSSVNPFPPFMTSAYFKHEPATREFLLRKAVNGERTSMFSTAFKGNATKTRRQQIVMLFQ</sequence>
<dbReference type="Gene3D" id="3.40.50.11210">
    <property type="entry name" value="Rap/Ran-GAP"/>
    <property type="match status" value="1"/>
</dbReference>
<dbReference type="EMBL" id="KB206474">
    <property type="protein sequence ID" value="ELP91230.1"/>
    <property type="molecule type" value="Genomic_DNA"/>
</dbReference>
<dbReference type="PANTHER" id="PTHR15711">
    <property type="entry name" value="RAP GTPASE-ACTIVATING PROTEIN"/>
    <property type="match status" value="1"/>
</dbReference>
<dbReference type="SUPFAM" id="SSF111347">
    <property type="entry name" value="Rap/Ran-GAP"/>
    <property type="match status" value="1"/>
</dbReference>
<protein>
    <submittedName>
        <fullName evidence="4">Rap GTPase-activating protein, putative</fullName>
    </submittedName>
</protein>
<evidence type="ECO:0000313" key="5">
    <source>
        <dbReference type="Proteomes" id="UP000014680"/>
    </source>
</evidence>
<dbReference type="InterPro" id="IPR000331">
    <property type="entry name" value="Rap/Ran_GAP_dom"/>
</dbReference>
<feature type="compositionally biased region" description="Polar residues" evidence="2">
    <location>
        <begin position="127"/>
        <end position="171"/>
    </location>
</feature>
<dbReference type="Proteomes" id="UP000014680">
    <property type="component" value="Unassembled WGS sequence"/>
</dbReference>
<dbReference type="GeneID" id="14890177"/>
<dbReference type="RefSeq" id="XP_004258001.1">
    <property type="nucleotide sequence ID" value="XM_004257953.1"/>
</dbReference>
<feature type="domain" description="Rap-GAP" evidence="3">
    <location>
        <begin position="455"/>
        <end position="673"/>
    </location>
</feature>
<gene>
    <name evidence="4" type="ORF">EIN_151270</name>
</gene>
<feature type="compositionally biased region" description="Low complexity" evidence="2">
    <location>
        <begin position="178"/>
        <end position="193"/>
    </location>
</feature>
<dbReference type="GO" id="GO:0005096">
    <property type="term" value="F:GTPase activator activity"/>
    <property type="evidence" value="ECO:0007669"/>
    <property type="project" value="UniProtKB-KW"/>
</dbReference>
<dbReference type="Pfam" id="PF02145">
    <property type="entry name" value="Rap_GAP"/>
    <property type="match status" value="1"/>
</dbReference>
<evidence type="ECO:0000256" key="1">
    <source>
        <dbReference type="ARBA" id="ARBA00022468"/>
    </source>
</evidence>
<keyword evidence="1" id="KW-0343">GTPase activation</keyword>
<organism evidence="4 5">
    <name type="scientific">Entamoeba invadens IP1</name>
    <dbReference type="NCBI Taxonomy" id="370355"/>
    <lineage>
        <taxon>Eukaryota</taxon>
        <taxon>Amoebozoa</taxon>
        <taxon>Evosea</taxon>
        <taxon>Archamoebae</taxon>
        <taxon>Mastigamoebida</taxon>
        <taxon>Entamoebidae</taxon>
        <taxon>Entamoeba</taxon>
    </lineage>
</organism>
<dbReference type="GO" id="GO:0005737">
    <property type="term" value="C:cytoplasm"/>
    <property type="evidence" value="ECO:0007669"/>
    <property type="project" value="TreeGrafter"/>
</dbReference>
<evidence type="ECO:0000313" key="4">
    <source>
        <dbReference type="EMBL" id="ELP91230.1"/>
    </source>
</evidence>
<proteinExistence type="predicted"/>
<dbReference type="OMA" id="EVARYEN"/>
<dbReference type="KEGG" id="eiv:EIN_151270"/>